<evidence type="ECO:0000313" key="1">
    <source>
        <dbReference type="EMBL" id="CAD8194516.1"/>
    </source>
</evidence>
<proteinExistence type="predicted"/>
<comment type="caution">
    <text evidence="1">The sequence shown here is derived from an EMBL/GenBank/DDBJ whole genome shotgun (WGS) entry which is preliminary data.</text>
</comment>
<dbReference type="EMBL" id="CAJJDP010000107">
    <property type="protein sequence ID" value="CAD8194516.1"/>
    <property type="molecule type" value="Genomic_DNA"/>
</dbReference>
<dbReference type="AlphaFoldDB" id="A0A8S1X711"/>
<protein>
    <submittedName>
        <fullName evidence="1">Uncharacterized protein</fullName>
    </submittedName>
</protein>
<dbReference type="OMA" id="NINYAGD"/>
<reference evidence="1" key="1">
    <citation type="submission" date="2021-01" db="EMBL/GenBank/DDBJ databases">
        <authorList>
            <consortium name="Genoscope - CEA"/>
            <person name="William W."/>
        </authorList>
    </citation>
    <scope>NUCLEOTIDE SEQUENCE</scope>
</reference>
<organism evidence="1 2">
    <name type="scientific">Paramecium octaurelia</name>
    <dbReference type="NCBI Taxonomy" id="43137"/>
    <lineage>
        <taxon>Eukaryota</taxon>
        <taxon>Sar</taxon>
        <taxon>Alveolata</taxon>
        <taxon>Ciliophora</taxon>
        <taxon>Intramacronucleata</taxon>
        <taxon>Oligohymenophorea</taxon>
        <taxon>Peniculida</taxon>
        <taxon>Parameciidae</taxon>
        <taxon>Paramecium</taxon>
    </lineage>
</organism>
<accession>A0A8S1X711</accession>
<name>A0A8S1X711_PAROT</name>
<dbReference type="Proteomes" id="UP000683925">
    <property type="component" value="Unassembled WGS sequence"/>
</dbReference>
<sequence length="142" mass="16590">MNKIRVISRNIASMISKSSLNQVKRTKFFKTLTKNQDSIQSGQVKLLQQQCVQEKLISPIAELQNIQYKLVKQSIRYGLSELVKIDRSQPRAHKNINYAGDYESKFVLSHFIHALYLNRIGANDYYFTLDDLKTTQSEYRRT</sequence>
<gene>
    <name evidence="1" type="ORF">POCTA_138.1.T1070012</name>
</gene>
<dbReference type="OrthoDB" id="299149at2759"/>
<keyword evidence="2" id="KW-1185">Reference proteome</keyword>
<evidence type="ECO:0000313" key="2">
    <source>
        <dbReference type="Proteomes" id="UP000683925"/>
    </source>
</evidence>